<dbReference type="EMBL" id="JASJQH010007810">
    <property type="protein sequence ID" value="KAK9701442.1"/>
    <property type="molecule type" value="Genomic_DNA"/>
</dbReference>
<dbReference type="InterPro" id="IPR011583">
    <property type="entry name" value="Chitinase_II/V-like_cat"/>
</dbReference>
<dbReference type="Pfam" id="PF00704">
    <property type="entry name" value="Glyco_hydro_18"/>
    <property type="match status" value="1"/>
</dbReference>
<comment type="similarity">
    <text evidence="1">Belongs to the glycosyl hydrolase 18 family.</text>
</comment>
<dbReference type="PANTHER" id="PTHR46066">
    <property type="entry name" value="CHITINASE DOMAIN-CONTAINING PROTEIN 1 FAMILY MEMBER"/>
    <property type="match status" value="1"/>
</dbReference>
<dbReference type="SUPFAM" id="SSF51445">
    <property type="entry name" value="(Trans)glycosidases"/>
    <property type="match status" value="1"/>
</dbReference>
<evidence type="ECO:0000256" key="1">
    <source>
        <dbReference type="ARBA" id="ARBA00009336"/>
    </source>
</evidence>
<dbReference type="InterPro" id="IPR017853">
    <property type="entry name" value="GH"/>
</dbReference>
<proteinExistence type="inferred from homology"/>
<feature type="domain" description="GH18" evidence="3">
    <location>
        <begin position="27"/>
        <end position="331"/>
    </location>
</feature>
<dbReference type="Proteomes" id="UP001479436">
    <property type="component" value="Unassembled WGS sequence"/>
</dbReference>
<reference evidence="4 5" key="1">
    <citation type="submission" date="2023-04" db="EMBL/GenBank/DDBJ databases">
        <title>Genome of Basidiobolus ranarum AG-B5.</title>
        <authorList>
            <person name="Stajich J.E."/>
            <person name="Carter-House D."/>
            <person name="Gryganskyi A."/>
        </authorList>
    </citation>
    <scope>NUCLEOTIDE SEQUENCE [LARGE SCALE GENOMIC DNA]</scope>
    <source>
        <strain evidence="4 5">AG-B5</strain>
    </source>
</reference>
<evidence type="ECO:0000313" key="5">
    <source>
        <dbReference type="Proteomes" id="UP001479436"/>
    </source>
</evidence>
<protein>
    <recommendedName>
        <fullName evidence="2">Chitinase domain-containing protein 1</fullName>
    </recommendedName>
</protein>
<accession>A0ABR2VTE9</accession>
<organism evidence="4 5">
    <name type="scientific">Basidiobolus ranarum</name>
    <dbReference type="NCBI Taxonomy" id="34480"/>
    <lineage>
        <taxon>Eukaryota</taxon>
        <taxon>Fungi</taxon>
        <taxon>Fungi incertae sedis</taxon>
        <taxon>Zoopagomycota</taxon>
        <taxon>Entomophthoromycotina</taxon>
        <taxon>Basidiobolomycetes</taxon>
        <taxon>Basidiobolales</taxon>
        <taxon>Basidiobolaceae</taxon>
        <taxon>Basidiobolus</taxon>
    </lineage>
</organism>
<dbReference type="Gene3D" id="3.20.20.80">
    <property type="entry name" value="Glycosidases"/>
    <property type="match status" value="1"/>
</dbReference>
<dbReference type="PANTHER" id="PTHR46066:SF2">
    <property type="entry name" value="CHITINASE DOMAIN-CONTAINING PROTEIN 1"/>
    <property type="match status" value="1"/>
</dbReference>
<evidence type="ECO:0000313" key="4">
    <source>
        <dbReference type="EMBL" id="KAK9701442.1"/>
    </source>
</evidence>
<dbReference type="SMART" id="SM00636">
    <property type="entry name" value="Glyco_18"/>
    <property type="match status" value="1"/>
</dbReference>
<dbReference type="PROSITE" id="PS51910">
    <property type="entry name" value="GH18_2"/>
    <property type="match status" value="1"/>
</dbReference>
<dbReference type="InterPro" id="IPR029070">
    <property type="entry name" value="Chitinase_insertion_sf"/>
</dbReference>
<gene>
    <name evidence="4" type="ORF">K7432_011703</name>
</gene>
<comment type="caution">
    <text evidence="4">The sequence shown here is derived from an EMBL/GenBank/DDBJ whole genome shotgun (WGS) entry which is preliminary data.</text>
</comment>
<sequence length="331" mass="37716">MFAIKKALKKFTHPNSTPTEQVAPKLHASVYYGAPGQDAPETYKKHRIDVLRVQYFNLLNTGHLQRVDEDPDNLFDTQNGFSEENVRELKQYSSEQLVTVAGHTAGMRLITKDANNSTTAITTLVNFVEEHQLTGIDIDFESYSEWDDEDYTAYKNFIFALGNKLHSIGRKLAICGPVWTSDHPPFRWRYEDIVSLPVDYITLMVYDYQCDHGGGQPICPLAWLKRWAGTMTKIIPDNRLVIGIPSYSYSAVEDEYNIQNLTLEQVKEKNGYQGGRRDPSSAEVIKEVDGVMYVINDRHSLNTKRRLLEQLGVKHIAVWHLGGNDWFGDGI</sequence>
<name>A0ABR2VTE9_9FUNG</name>
<evidence type="ECO:0000256" key="2">
    <source>
        <dbReference type="ARBA" id="ARBA00040976"/>
    </source>
</evidence>
<evidence type="ECO:0000259" key="3">
    <source>
        <dbReference type="PROSITE" id="PS51910"/>
    </source>
</evidence>
<keyword evidence="5" id="KW-1185">Reference proteome</keyword>
<dbReference type="InterPro" id="IPR001223">
    <property type="entry name" value="Glyco_hydro18_cat"/>
</dbReference>
<dbReference type="Gene3D" id="3.10.50.10">
    <property type="match status" value="1"/>
</dbReference>